<reference evidence="7" key="1">
    <citation type="journal article" date="2019" name="Int. J. Syst. Evol. Microbiol.">
        <title>The Global Catalogue of Microorganisms (GCM) 10K type strain sequencing project: providing services to taxonomists for standard genome sequencing and annotation.</title>
        <authorList>
            <consortium name="The Broad Institute Genomics Platform"/>
            <consortium name="The Broad Institute Genome Sequencing Center for Infectious Disease"/>
            <person name="Wu L."/>
            <person name="Ma J."/>
        </authorList>
    </citation>
    <scope>NUCLEOTIDE SEQUENCE [LARGE SCALE GENOMIC DNA]</scope>
    <source>
        <strain evidence="7">CCUG 60742</strain>
    </source>
</reference>
<feature type="transmembrane region" description="Helical" evidence="5">
    <location>
        <begin position="40"/>
        <end position="61"/>
    </location>
</feature>
<dbReference type="EMBL" id="JBHTIA010000013">
    <property type="protein sequence ID" value="MFD0767076.1"/>
    <property type="molecule type" value="Genomic_DNA"/>
</dbReference>
<dbReference type="Pfam" id="PF04140">
    <property type="entry name" value="ICMT"/>
    <property type="match status" value="1"/>
</dbReference>
<feature type="transmembrane region" description="Helical" evidence="5">
    <location>
        <begin position="119"/>
        <end position="145"/>
    </location>
</feature>
<evidence type="ECO:0000313" key="7">
    <source>
        <dbReference type="Proteomes" id="UP001597073"/>
    </source>
</evidence>
<evidence type="ECO:0000256" key="4">
    <source>
        <dbReference type="ARBA" id="ARBA00023136"/>
    </source>
</evidence>
<sequence>MVFIVFILFLILQRLAELYVSSKNEKWLLKNGAVEYGKEHYPFMVSMHTLFIISVIAEYIWRDDTIASYPLIILFFVLIVIKVIVISTLGHYWNTKIYKVPGTIPVATGIYKYVKHPNYIIVVLEIAIIPLAFGLYYTAMIFSLLNAAMLYVRIKKENEVLAM</sequence>
<comment type="caution">
    <text evidence="6">The sequence shown here is derived from an EMBL/GenBank/DDBJ whole genome shotgun (WGS) entry which is preliminary data.</text>
</comment>
<evidence type="ECO:0000256" key="3">
    <source>
        <dbReference type="ARBA" id="ARBA00022989"/>
    </source>
</evidence>
<keyword evidence="6" id="KW-0808">Transferase</keyword>
<dbReference type="RefSeq" id="WP_377145544.1">
    <property type="nucleotide sequence ID" value="NZ_JBHTIA010000013.1"/>
</dbReference>
<keyword evidence="6" id="KW-0489">Methyltransferase</keyword>
<gene>
    <name evidence="6" type="ORF">ACFQZI_19620</name>
</gene>
<keyword evidence="2 5" id="KW-0812">Transmembrane</keyword>
<keyword evidence="7" id="KW-1185">Reference proteome</keyword>
<name>A0ABW2ZLT1_9SPHI</name>
<comment type="subcellular location">
    <subcellularLocation>
        <location evidence="1">Membrane</location>
        <topology evidence="1">Multi-pass membrane protein</topology>
    </subcellularLocation>
</comment>
<dbReference type="GO" id="GO:0008168">
    <property type="term" value="F:methyltransferase activity"/>
    <property type="evidence" value="ECO:0007669"/>
    <property type="project" value="UniProtKB-KW"/>
</dbReference>
<organism evidence="6 7">
    <name type="scientific">Mucilaginibacter lutimaris</name>
    <dbReference type="NCBI Taxonomy" id="931629"/>
    <lineage>
        <taxon>Bacteria</taxon>
        <taxon>Pseudomonadati</taxon>
        <taxon>Bacteroidota</taxon>
        <taxon>Sphingobacteriia</taxon>
        <taxon>Sphingobacteriales</taxon>
        <taxon>Sphingobacteriaceae</taxon>
        <taxon>Mucilaginibacter</taxon>
    </lineage>
</organism>
<dbReference type="GO" id="GO:0032259">
    <property type="term" value="P:methylation"/>
    <property type="evidence" value="ECO:0007669"/>
    <property type="project" value="UniProtKB-KW"/>
</dbReference>
<evidence type="ECO:0000256" key="1">
    <source>
        <dbReference type="ARBA" id="ARBA00004141"/>
    </source>
</evidence>
<dbReference type="Proteomes" id="UP001597073">
    <property type="component" value="Unassembled WGS sequence"/>
</dbReference>
<evidence type="ECO:0000256" key="2">
    <source>
        <dbReference type="ARBA" id="ARBA00022692"/>
    </source>
</evidence>
<keyword evidence="3 5" id="KW-1133">Transmembrane helix</keyword>
<protein>
    <submittedName>
        <fullName evidence="6">Isoprenylcysteine carboxyl methyltransferase family protein</fullName>
    </submittedName>
</protein>
<evidence type="ECO:0000256" key="5">
    <source>
        <dbReference type="SAM" id="Phobius"/>
    </source>
</evidence>
<dbReference type="Gene3D" id="1.20.120.1630">
    <property type="match status" value="1"/>
</dbReference>
<evidence type="ECO:0000313" key="6">
    <source>
        <dbReference type="EMBL" id="MFD0767076.1"/>
    </source>
</evidence>
<accession>A0ABW2ZLT1</accession>
<dbReference type="InterPro" id="IPR007269">
    <property type="entry name" value="ICMT_MeTrfase"/>
</dbReference>
<proteinExistence type="predicted"/>
<keyword evidence="4 5" id="KW-0472">Membrane</keyword>
<feature type="transmembrane region" description="Helical" evidence="5">
    <location>
        <begin position="73"/>
        <end position="93"/>
    </location>
</feature>